<dbReference type="PATRIC" id="fig|54915.3.peg.4535"/>
<reference evidence="3" key="2">
    <citation type="submission" date="2015-07" db="EMBL/GenBank/DDBJ databases">
        <title>MeaNS - Measles Nucleotide Surveillance Program.</title>
        <authorList>
            <person name="Tran T."/>
            <person name="Druce J."/>
        </authorList>
    </citation>
    <scope>NUCLEOTIDE SEQUENCE</scope>
    <source>
        <strain evidence="3">DSM 9887</strain>
    </source>
</reference>
<gene>
    <name evidence="3" type="ORF">ADS79_26790</name>
    <name evidence="2" type="ORF">BRE01_48700</name>
</gene>
<dbReference type="EMBL" id="BJON01000020">
    <property type="protein sequence ID" value="GED71168.1"/>
    <property type="molecule type" value="Genomic_DNA"/>
</dbReference>
<dbReference type="Proteomes" id="UP000036834">
    <property type="component" value="Unassembled WGS sequence"/>
</dbReference>
<keyword evidence="1" id="KW-0732">Signal</keyword>
<accession>A0A0K9YLB4</accession>
<evidence type="ECO:0000313" key="4">
    <source>
        <dbReference type="Proteomes" id="UP000036834"/>
    </source>
</evidence>
<organism evidence="3 4">
    <name type="scientific">Brevibacillus reuszeri</name>
    <dbReference type="NCBI Taxonomy" id="54915"/>
    <lineage>
        <taxon>Bacteria</taxon>
        <taxon>Bacillati</taxon>
        <taxon>Bacillota</taxon>
        <taxon>Bacilli</taxon>
        <taxon>Bacillales</taxon>
        <taxon>Paenibacillaceae</taxon>
        <taxon>Brevibacillus</taxon>
    </lineage>
</organism>
<evidence type="ECO:0000256" key="1">
    <source>
        <dbReference type="SAM" id="SignalP"/>
    </source>
</evidence>
<dbReference type="RefSeq" id="WP_049741502.1">
    <property type="nucleotide sequence ID" value="NZ_BJON01000020.1"/>
</dbReference>
<protein>
    <recommendedName>
        <fullName evidence="6">DUF4352 domain-containing protein</fullName>
    </recommendedName>
</protein>
<evidence type="ECO:0008006" key="6">
    <source>
        <dbReference type="Google" id="ProtNLM"/>
    </source>
</evidence>
<dbReference type="AlphaFoldDB" id="A0A0K9YLB4"/>
<dbReference type="EMBL" id="LGIQ01000011">
    <property type="protein sequence ID" value="KNB69484.1"/>
    <property type="molecule type" value="Genomic_DNA"/>
</dbReference>
<evidence type="ECO:0000313" key="5">
    <source>
        <dbReference type="Proteomes" id="UP000319578"/>
    </source>
</evidence>
<reference evidence="2 5" key="3">
    <citation type="submission" date="2019-06" db="EMBL/GenBank/DDBJ databases">
        <title>Whole genome shotgun sequence of Brevibacillus reuszeri NBRC 15719.</title>
        <authorList>
            <person name="Hosoyama A."/>
            <person name="Uohara A."/>
            <person name="Ohji S."/>
            <person name="Ichikawa N."/>
        </authorList>
    </citation>
    <scope>NUCLEOTIDE SEQUENCE [LARGE SCALE GENOMIC DNA]</scope>
    <source>
        <strain evidence="2 5">NBRC 15719</strain>
    </source>
</reference>
<feature type="signal peptide" evidence="1">
    <location>
        <begin position="1"/>
        <end position="24"/>
    </location>
</feature>
<reference evidence="4" key="1">
    <citation type="submission" date="2015-07" db="EMBL/GenBank/DDBJ databases">
        <title>Genome sequencing project for genomic taxonomy and phylogenomics of Bacillus-like bacteria.</title>
        <authorList>
            <person name="Liu B."/>
            <person name="Wang J."/>
            <person name="Zhu Y."/>
            <person name="Liu G."/>
            <person name="Chen Q."/>
            <person name="Chen Z."/>
            <person name="Lan J."/>
            <person name="Che J."/>
            <person name="Ge C."/>
            <person name="Shi H."/>
            <person name="Pan Z."/>
            <person name="Liu X."/>
        </authorList>
    </citation>
    <scope>NUCLEOTIDE SEQUENCE [LARGE SCALE GENOMIC DNA]</scope>
    <source>
        <strain evidence="4">DSM 9887</strain>
    </source>
</reference>
<evidence type="ECO:0000313" key="3">
    <source>
        <dbReference type="EMBL" id="KNB69484.1"/>
    </source>
</evidence>
<sequence>MKSKILLLLIALIFSVSFGTNTLAATTPVASNTQKIPPNVKTLDDLLNHLISNGVIKNMEDARNYMENNKQVILNIKPNIIDFGYTVRLYEEINSAARKDGLKKLVYGNKEIQQWTIPVVVMNHDSQPQEISKENFALVPNLLPKDNELYVLALDAEYITDDSSGKTLDKVIIQPDKEVYLNVTFYVSPMTFMQNVKLRMYDGKDHTDIKITK</sequence>
<feature type="chain" id="PRO_5005533424" description="DUF4352 domain-containing protein" evidence="1">
    <location>
        <begin position="25"/>
        <end position="213"/>
    </location>
</feature>
<name>A0A0K9YLB4_9BACL</name>
<comment type="caution">
    <text evidence="3">The sequence shown here is derived from an EMBL/GenBank/DDBJ whole genome shotgun (WGS) entry which is preliminary data.</text>
</comment>
<evidence type="ECO:0000313" key="2">
    <source>
        <dbReference type="EMBL" id="GED71168.1"/>
    </source>
</evidence>
<dbReference type="Proteomes" id="UP000319578">
    <property type="component" value="Unassembled WGS sequence"/>
</dbReference>
<dbReference type="OrthoDB" id="2476747at2"/>
<proteinExistence type="predicted"/>
<keyword evidence="5" id="KW-1185">Reference proteome</keyword>